<protein>
    <submittedName>
        <fullName evidence="3">Uncharacterized protein</fullName>
    </submittedName>
</protein>
<keyword evidence="4" id="KW-1185">Reference proteome</keyword>
<gene>
    <name evidence="3" type="ORF">SAMN05444921_11529</name>
</gene>
<feature type="region of interest" description="Disordered" evidence="1">
    <location>
        <begin position="150"/>
        <end position="224"/>
    </location>
</feature>
<keyword evidence="2" id="KW-1133">Transmembrane helix</keyword>
<evidence type="ECO:0000256" key="1">
    <source>
        <dbReference type="SAM" id="MobiDB-lite"/>
    </source>
</evidence>
<evidence type="ECO:0000313" key="4">
    <source>
        <dbReference type="Proteomes" id="UP000199063"/>
    </source>
</evidence>
<keyword evidence="2" id="KW-0812">Transmembrane</keyword>
<proteinExistence type="predicted"/>
<feature type="transmembrane region" description="Helical" evidence="2">
    <location>
        <begin position="314"/>
        <end position="336"/>
    </location>
</feature>
<accession>A0A1G9X2A1</accession>
<organism evidence="3 4">
    <name type="scientific">Streptomyces wuyuanensis</name>
    <dbReference type="NCBI Taxonomy" id="1196353"/>
    <lineage>
        <taxon>Bacteria</taxon>
        <taxon>Bacillati</taxon>
        <taxon>Actinomycetota</taxon>
        <taxon>Actinomycetes</taxon>
        <taxon>Kitasatosporales</taxon>
        <taxon>Streptomycetaceae</taxon>
        <taxon>Streptomyces</taxon>
    </lineage>
</organism>
<feature type="transmembrane region" description="Helical" evidence="2">
    <location>
        <begin position="235"/>
        <end position="263"/>
    </location>
</feature>
<dbReference type="EMBL" id="FNHI01000015">
    <property type="protein sequence ID" value="SDM90828.1"/>
    <property type="molecule type" value="Genomic_DNA"/>
</dbReference>
<feature type="compositionally biased region" description="Low complexity" evidence="1">
    <location>
        <begin position="83"/>
        <end position="129"/>
    </location>
</feature>
<name>A0A1G9X2A1_9ACTN</name>
<reference evidence="4" key="1">
    <citation type="submission" date="2016-10" db="EMBL/GenBank/DDBJ databases">
        <authorList>
            <person name="Varghese N."/>
            <person name="Submissions S."/>
        </authorList>
    </citation>
    <scope>NUCLEOTIDE SEQUENCE [LARGE SCALE GENOMIC DNA]</scope>
    <source>
        <strain evidence="4">CGMCC 4.7042</strain>
    </source>
</reference>
<evidence type="ECO:0000313" key="3">
    <source>
        <dbReference type="EMBL" id="SDM90828.1"/>
    </source>
</evidence>
<feature type="transmembrane region" description="Helical" evidence="2">
    <location>
        <begin position="275"/>
        <end position="294"/>
    </location>
</feature>
<dbReference type="OrthoDB" id="4350222at2"/>
<feature type="compositionally biased region" description="Basic residues" evidence="1">
    <location>
        <begin position="183"/>
        <end position="194"/>
    </location>
</feature>
<dbReference type="STRING" id="1196353.SAMN05444921_11529"/>
<dbReference type="AlphaFoldDB" id="A0A1G9X2A1"/>
<sequence length="341" mass="35111">MGIESDQLVFDYLSRVGDLAQQRQLPSGTRMQLVSSLRNEIDRERARYGTDSPAAVQRILGRLGTPDEVVDGAASGPGRRPAPDGADGSAAGTAPASVPEQRSGAPEAEAAGVPSGAAVPGAATGAGEPEWWRIERGRREDADFGAFVGGVEIPDLLRPPRKDEEDEEDGGKRAAGGPEKRGGARRGRLLRWRRRETAGALDASGAAGGAGAPAGAPPAAPAPSRGAVRALGNPMLLFAATLLGVGAVLGSLVALAGGWLLAYATRALSRAEAKLAVLGIPGLVAASAAVWIWGRVEGRWGEPIAPGGDAMREALTGAWPWVVRGAAVASAVFLLWRARRR</sequence>
<keyword evidence="2" id="KW-0472">Membrane</keyword>
<dbReference type="GeneID" id="40831663"/>
<evidence type="ECO:0000256" key="2">
    <source>
        <dbReference type="SAM" id="Phobius"/>
    </source>
</evidence>
<feature type="region of interest" description="Disordered" evidence="1">
    <location>
        <begin position="61"/>
        <end position="130"/>
    </location>
</feature>
<dbReference type="Proteomes" id="UP000199063">
    <property type="component" value="Unassembled WGS sequence"/>
</dbReference>
<dbReference type="RefSeq" id="WP_093657447.1">
    <property type="nucleotide sequence ID" value="NZ_FNHI01000015.1"/>
</dbReference>